<sequence>MLLTTRKPRTGKPNHDYRLVVNGILWIFRTGAPWRNLPEEHLDQRGQR</sequence>
<evidence type="ECO:0000259" key="1">
    <source>
        <dbReference type="Pfam" id="PF13340"/>
    </source>
</evidence>
<dbReference type="InterPro" id="IPR025161">
    <property type="entry name" value="IS402-like_dom"/>
</dbReference>
<keyword evidence="3" id="KW-1185">Reference proteome</keyword>
<dbReference type="EMBL" id="JACXAE010000098">
    <property type="protein sequence ID" value="MBD2776799.1"/>
    <property type="molecule type" value="Genomic_DNA"/>
</dbReference>
<comment type="caution">
    <text evidence="2">The sequence shown here is derived from an EMBL/GenBank/DDBJ whole genome shotgun (WGS) entry which is preliminary data.</text>
</comment>
<evidence type="ECO:0000313" key="2">
    <source>
        <dbReference type="EMBL" id="MBD2776799.1"/>
    </source>
</evidence>
<reference evidence="2" key="1">
    <citation type="submission" date="2020-09" db="EMBL/GenBank/DDBJ databases">
        <title>Iningainema tapete sp. nov. (Scytonemataceae, Cyanobacteria) from greenhouses in central Florida (USA) produces two types of nodularin with biosynthetic potential for microcystin-LR and anabaenopeptins.</title>
        <authorList>
            <person name="Berthold D.E."/>
            <person name="Lefler F.W."/>
            <person name="Huang I.-S."/>
            <person name="Abdulla H."/>
            <person name="Zimba P.V."/>
            <person name="Laughinghouse H.D. IV."/>
        </authorList>
    </citation>
    <scope>NUCLEOTIDE SEQUENCE</scope>
    <source>
        <strain evidence="2">BLCCT55</strain>
    </source>
</reference>
<evidence type="ECO:0000313" key="3">
    <source>
        <dbReference type="Proteomes" id="UP000629098"/>
    </source>
</evidence>
<gene>
    <name evidence="2" type="ORF">ICL16_33310</name>
</gene>
<accession>A0A8J6XIV0</accession>
<organism evidence="2 3">
    <name type="scientific">Iningainema tapete BLCC-T55</name>
    <dbReference type="NCBI Taxonomy" id="2748662"/>
    <lineage>
        <taxon>Bacteria</taxon>
        <taxon>Bacillati</taxon>
        <taxon>Cyanobacteriota</taxon>
        <taxon>Cyanophyceae</taxon>
        <taxon>Nostocales</taxon>
        <taxon>Scytonemataceae</taxon>
        <taxon>Iningainema tapete</taxon>
    </lineage>
</organism>
<protein>
    <submittedName>
        <fullName evidence="2">Transposase</fullName>
    </submittedName>
</protein>
<feature type="domain" description="Insertion element IS402-like" evidence="1">
    <location>
        <begin position="2"/>
        <end position="40"/>
    </location>
</feature>
<dbReference type="Proteomes" id="UP000629098">
    <property type="component" value="Unassembled WGS sequence"/>
</dbReference>
<proteinExistence type="predicted"/>
<dbReference type="Pfam" id="PF13340">
    <property type="entry name" value="DUF4096"/>
    <property type="match status" value="1"/>
</dbReference>
<dbReference type="AlphaFoldDB" id="A0A8J6XIV0"/>
<name>A0A8J6XIV0_9CYAN</name>